<evidence type="ECO:0000313" key="1">
    <source>
        <dbReference type="EMBL" id="KQK17857.1"/>
    </source>
</evidence>
<protein>
    <submittedName>
        <fullName evidence="1 2">Uncharacterized protein</fullName>
    </submittedName>
</protein>
<evidence type="ECO:0000313" key="3">
    <source>
        <dbReference type="Proteomes" id="UP000008810"/>
    </source>
</evidence>
<dbReference type="GeneID" id="100845956"/>
<reference evidence="2" key="3">
    <citation type="submission" date="2018-08" db="UniProtKB">
        <authorList>
            <consortium name="EnsemblPlants"/>
        </authorList>
    </citation>
    <scope>IDENTIFICATION</scope>
    <source>
        <strain evidence="2">cv. Bd21</strain>
    </source>
</reference>
<proteinExistence type="predicted"/>
<name>A0A0Q3L3Z5_BRADI</name>
<dbReference type="KEGG" id="bdi:100845956"/>
<gene>
    <name evidence="2" type="primary">LOC100845956</name>
    <name evidence="1" type="ORF">BRADI_1g37183v3</name>
</gene>
<accession>A0A0Q3L3Z5</accession>
<sequence>MQDQRHGKEFLCIYTRQMSQDRASIPCYIRKQFDKLCLNAVTLRTIWGYLYTVEVDVKHDVTVLHGAKWEELVADYDIALETTIMINFPEEENYTFLTQIQNKKRKNKKRIDQSVSAKDFNHDIDYKLERAFYFHGISISDEVRANLHEHVVISGAGAGAIFVHPLSATNIKQCLKLPEPVTTLLRVPQRGDIYIYVRDPDVACLIEYRVDTDGRLATVGSVASEEFVHRVSLKKNQLICVLIFKEMARLVCPCQEDLNELSLPMNFVSRKWPEVMVIAITVGPLCYQNFLVL</sequence>
<dbReference type="Proteomes" id="UP000008810">
    <property type="component" value="Chromosome 1"/>
</dbReference>
<dbReference type="AlphaFoldDB" id="A0A0Q3L3Z5"/>
<evidence type="ECO:0000313" key="2">
    <source>
        <dbReference type="EnsemblPlants" id="KQK17857"/>
    </source>
</evidence>
<dbReference type="RefSeq" id="XP_014753063.1">
    <property type="nucleotide sequence ID" value="XM_014897577.2"/>
</dbReference>
<dbReference type="EMBL" id="CM000880">
    <property type="protein sequence ID" value="KQK17857.1"/>
    <property type="molecule type" value="Genomic_DNA"/>
</dbReference>
<keyword evidence="3" id="KW-1185">Reference proteome</keyword>
<dbReference type="Gramene" id="KQK17857">
    <property type="protein sequence ID" value="KQK17857"/>
    <property type="gene ID" value="BRADI_1g37183v3"/>
</dbReference>
<organism evidence="1">
    <name type="scientific">Brachypodium distachyon</name>
    <name type="common">Purple false brome</name>
    <name type="synonym">Trachynia distachya</name>
    <dbReference type="NCBI Taxonomy" id="15368"/>
    <lineage>
        <taxon>Eukaryota</taxon>
        <taxon>Viridiplantae</taxon>
        <taxon>Streptophyta</taxon>
        <taxon>Embryophyta</taxon>
        <taxon>Tracheophyta</taxon>
        <taxon>Spermatophyta</taxon>
        <taxon>Magnoliopsida</taxon>
        <taxon>Liliopsida</taxon>
        <taxon>Poales</taxon>
        <taxon>Poaceae</taxon>
        <taxon>BOP clade</taxon>
        <taxon>Pooideae</taxon>
        <taxon>Stipodae</taxon>
        <taxon>Brachypodieae</taxon>
        <taxon>Brachypodium</taxon>
    </lineage>
</organism>
<dbReference type="EnsemblPlants" id="KQK17857">
    <property type="protein sequence ID" value="KQK17857"/>
    <property type="gene ID" value="BRADI_1g37183v3"/>
</dbReference>
<reference evidence="1 2" key="1">
    <citation type="journal article" date="2010" name="Nature">
        <title>Genome sequencing and analysis of the model grass Brachypodium distachyon.</title>
        <authorList>
            <consortium name="International Brachypodium Initiative"/>
        </authorList>
    </citation>
    <scope>NUCLEOTIDE SEQUENCE [LARGE SCALE GENOMIC DNA]</scope>
    <source>
        <strain evidence="1">Bd21</strain>
        <strain evidence="2">cv. Bd21</strain>
    </source>
</reference>
<reference evidence="1" key="2">
    <citation type="submission" date="2017-06" db="EMBL/GenBank/DDBJ databases">
        <title>WGS assembly of Brachypodium distachyon.</title>
        <authorList>
            <consortium name="The International Brachypodium Initiative"/>
            <person name="Lucas S."/>
            <person name="Harmon-Smith M."/>
            <person name="Lail K."/>
            <person name="Tice H."/>
            <person name="Grimwood J."/>
            <person name="Bruce D."/>
            <person name="Barry K."/>
            <person name="Shu S."/>
            <person name="Lindquist E."/>
            <person name="Wang M."/>
            <person name="Pitluck S."/>
            <person name="Vogel J.P."/>
            <person name="Garvin D.F."/>
            <person name="Mockler T.C."/>
            <person name="Schmutz J."/>
            <person name="Rokhsar D."/>
            <person name="Bevan M.W."/>
        </authorList>
    </citation>
    <scope>NUCLEOTIDE SEQUENCE</scope>
    <source>
        <strain evidence="1">Bd21</strain>
    </source>
</reference>